<gene>
    <name evidence="1" type="ORF">DSO57_1023381</name>
</gene>
<evidence type="ECO:0000313" key="1">
    <source>
        <dbReference type="EMBL" id="KAJ9076736.1"/>
    </source>
</evidence>
<keyword evidence="2" id="KW-1185">Reference proteome</keyword>
<protein>
    <submittedName>
        <fullName evidence="1">Uncharacterized protein</fullName>
    </submittedName>
</protein>
<accession>A0ACC2TQU1</accession>
<dbReference type="Proteomes" id="UP001165960">
    <property type="component" value="Unassembled WGS sequence"/>
</dbReference>
<reference evidence="1" key="1">
    <citation type="submission" date="2022-04" db="EMBL/GenBank/DDBJ databases">
        <title>Genome of the entomopathogenic fungus Entomophthora muscae.</title>
        <authorList>
            <person name="Elya C."/>
            <person name="Lovett B.R."/>
            <person name="Lee E."/>
            <person name="Macias A.M."/>
            <person name="Hajek A.E."/>
            <person name="De Bivort B.L."/>
            <person name="Kasson M.T."/>
            <person name="De Fine Licht H.H."/>
            <person name="Stajich J.E."/>
        </authorList>
    </citation>
    <scope>NUCLEOTIDE SEQUENCE</scope>
    <source>
        <strain evidence="1">Berkeley</strain>
    </source>
</reference>
<sequence length="325" mass="37045">MDSYQNPYGGYTPTPGYGYPPFYPNSPYQWPNMPPQQYFPQAQAYNDYPGQYAEPPMPAMPSSEQIQYPNQIQDESQHPQADLSYDHLQEINENPVTDNSPQEDYFIPSLKHDKIKALLQLKKNQNQNQNIISGFGNAIQKFFQGKKQQSDNPQQQSDHSQQQSDNPQQNPNVPTGFPTGFPAMPRYSQYGMNSQYYNVPFPSYSPPPGSFPRYTNPMVNGYAPQQMNPYWVRPNPWQRSASSQYSTYTGPYTSHPGFVNPTPINEEVTSAAAKPSYASNDPMQATAPDQPRPAPNLDHIERQIIKPTEVFHGPRATRSIKRNRR</sequence>
<comment type="caution">
    <text evidence="1">The sequence shown here is derived from an EMBL/GenBank/DDBJ whole genome shotgun (WGS) entry which is preliminary data.</text>
</comment>
<evidence type="ECO:0000313" key="2">
    <source>
        <dbReference type="Proteomes" id="UP001165960"/>
    </source>
</evidence>
<proteinExistence type="predicted"/>
<name>A0ACC2TQU1_9FUNG</name>
<dbReference type="EMBL" id="QTSX02002251">
    <property type="protein sequence ID" value="KAJ9076736.1"/>
    <property type="molecule type" value="Genomic_DNA"/>
</dbReference>
<organism evidence="1 2">
    <name type="scientific">Entomophthora muscae</name>
    <dbReference type="NCBI Taxonomy" id="34485"/>
    <lineage>
        <taxon>Eukaryota</taxon>
        <taxon>Fungi</taxon>
        <taxon>Fungi incertae sedis</taxon>
        <taxon>Zoopagomycota</taxon>
        <taxon>Entomophthoromycotina</taxon>
        <taxon>Entomophthoromycetes</taxon>
        <taxon>Entomophthorales</taxon>
        <taxon>Entomophthoraceae</taxon>
        <taxon>Entomophthora</taxon>
    </lineage>
</organism>